<evidence type="ECO:0000313" key="14">
    <source>
        <dbReference type="EMBL" id="PWK49182.1"/>
    </source>
</evidence>
<dbReference type="GO" id="GO:0071973">
    <property type="term" value="P:bacterial-type flagellum-dependent cell motility"/>
    <property type="evidence" value="ECO:0007669"/>
    <property type="project" value="TreeGrafter"/>
</dbReference>
<comment type="subcellular location">
    <subcellularLocation>
        <location evidence="2">Periplasm</location>
    </subcellularLocation>
</comment>
<gene>
    <name evidence="14" type="ORF">C8D97_10891</name>
</gene>
<evidence type="ECO:0000256" key="3">
    <source>
        <dbReference type="ARBA" id="ARBA00006880"/>
    </source>
</evidence>
<dbReference type="InterPro" id="IPR019301">
    <property type="entry name" value="Flagellar_prot_FlgJ_N"/>
</dbReference>
<feature type="region of interest" description="Disordered" evidence="12">
    <location>
        <begin position="109"/>
        <end position="159"/>
    </location>
</feature>
<accession>A0A316FM36</accession>
<feature type="compositionally biased region" description="Polar residues" evidence="12">
    <location>
        <begin position="133"/>
        <end position="159"/>
    </location>
</feature>
<dbReference type="RefSeq" id="WP_170115231.1">
    <property type="nucleotide sequence ID" value="NZ_QGGU01000008.1"/>
</dbReference>
<organism evidence="14 15">
    <name type="scientific">Pleionea mediterranea</name>
    <dbReference type="NCBI Taxonomy" id="523701"/>
    <lineage>
        <taxon>Bacteria</taxon>
        <taxon>Pseudomonadati</taxon>
        <taxon>Pseudomonadota</taxon>
        <taxon>Gammaproteobacteria</taxon>
        <taxon>Oceanospirillales</taxon>
        <taxon>Pleioneaceae</taxon>
        <taxon>Pleionea</taxon>
    </lineage>
</organism>
<feature type="domain" description="Mannosyl-glycoprotein endo-beta-N-acetylglucosamidase-like" evidence="13">
    <location>
        <begin position="216"/>
        <end position="374"/>
    </location>
</feature>
<sequence>MDFSKPATASPSVYHDLNSLNKLKSNNPQGEREALRAAVKEFEAYFLNLMLKNMRSANKLLNEDSPLNSSDVEYYNEMHDQQLAVNLSRSSQFGIGDLLFKQLSAHLPKDSSEKQQAQVRLPNYSDVSLGKNVDSNHTGINQSNKANNSPNTNSSESYNVNPLMTMNVSVRNLLVNPEQSKDLLAKQAVENNAAVSVNNSQLNQSNIGKAVSGKDDFSLSFASKSDFIDKIKPYAVSAAKAIGTHPGILIAQAALETGWGQFFGKNEQGKSSLNLFGIKADSRWSGESVATPTLEFKQGIPEKITQSFRAYDSLEQSFNDYVDFILNNPRYKNALNESSDPESYIQQIQSGGYATDPDYAEKIKSIFNRESLFNITSEKP</sequence>
<dbReference type="Pfam" id="PF01832">
    <property type="entry name" value="Glucosaminidase"/>
    <property type="match status" value="1"/>
</dbReference>
<dbReference type="PANTHER" id="PTHR33308:SF9">
    <property type="entry name" value="PEPTIDOGLYCAN HYDROLASE FLGJ"/>
    <property type="match status" value="1"/>
</dbReference>
<comment type="function">
    <text evidence="1">Flagellum-specific muramidase which hydrolyzes the peptidoglycan layer to assemble the rod structure in the periplasmic space.</text>
</comment>
<keyword evidence="6" id="KW-0574">Periplasm</keyword>
<evidence type="ECO:0000256" key="2">
    <source>
        <dbReference type="ARBA" id="ARBA00004418"/>
    </source>
</evidence>
<evidence type="ECO:0000256" key="4">
    <source>
        <dbReference type="ARBA" id="ARBA00007974"/>
    </source>
</evidence>
<reference evidence="14 15" key="1">
    <citation type="submission" date="2018-05" db="EMBL/GenBank/DDBJ databases">
        <title>Genomic Encyclopedia of Type Strains, Phase IV (KMG-IV): sequencing the most valuable type-strain genomes for metagenomic binning, comparative biology and taxonomic classification.</title>
        <authorList>
            <person name="Goeker M."/>
        </authorList>
    </citation>
    <scope>NUCLEOTIDE SEQUENCE [LARGE SCALE GENOMIC DNA]</scope>
    <source>
        <strain evidence="14 15">DSM 25350</strain>
    </source>
</reference>
<evidence type="ECO:0000256" key="1">
    <source>
        <dbReference type="ARBA" id="ARBA00002954"/>
    </source>
</evidence>
<comment type="caution">
    <text evidence="14">The sequence shown here is derived from an EMBL/GenBank/DDBJ whole genome shotgun (WGS) entry which is preliminary data.</text>
</comment>
<keyword evidence="14" id="KW-0966">Cell projection</keyword>
<dbReference type="EMBL" id="QGGU01000008">
    <property type="protein sequence ID" value="PWK49182.1"/>
    <property type="molecule type" value="Genomic_DNA"/>
</dbReference>
<dbReference type="Pfam" id="PF10135">
    <property type="entry name" value="Rod-binding"/>
    <property type="match status" value="1"/>
</dbReference>
<protein>
    <recommendedName>
        <fullName evidence="5">Peptidoglycan hydrolase FlgJ</fullName>
    </recommendedName>
    <alternativeName>
        <fullName evidence="11">Muramidase FlgJ</fullName>
    </alternativeName>
</protein>
<evidence type="ECO:0000259" key="13">
    <source>
        <dbReference type="SMART" id="SM00047"/>
    </source>
</evidence>
<keyword evidence="9" id="KW-0326">Glycosidase</keyword>
<dbReference type="GO" id="GO:0016798">
    <property type="term" value="F:hydrolase activity, acting on glycosyl bonds"/>
    <property type="evidence" value="ECO:0007669"/>
    <property type="project" value="UniProtKB-KW"/>
</dbReference>
<name>A0A316FM36_9GAMM</name>
<dbReference type="SMART" id="SM00047">
    <property type="entry name" value="LYZ2"/>
    <property type="match status" value="1"/>
</dbReference>
<dbReference type="Gene3D" id="1.10.530.10">
    <property type="match status" value="1"/>
</dbReference>
<dbReference type="AlphaFoldDB" id="A0A316FM36"/>
<evidence type="ECO:0000313" key="15">
    <source>
        <dbReference type="Proteomes" id="UP000245790"/>
    </source>
</evidence>
<comment type="similarity">
    <text evidence="3">In the N-terminal section; belongs to the FlgJ family.</text>
</comment>
<keyword evidence="10" id="KW-0961">Cell wall biogenesis/degradation</keyword>
<keyword evidence="15" id="KW-1185">Reference proteome</keyword>
<keyword evidence="14" id="KW-0282">Flagellum</keyword>
<evidence type="ECO:0000256" key="5">
    <source>
        <dbReference type="ARBA" id="ARBA00013433"/>
    </source>
</evidence>
<keyword evidence="8" id="KW-0378">Hydrolase</keyword>
<dbReference type="InterPro" id="IPR051056">
    <property type="entry name" value="Glycosyl_Hydrolase_73"/>
</dbReference>
<dbReference type="GO" id="GO:0042597">
    <property type="term" value="C:periplasmic space"/>
    <property type="evidence" value="ECO:0007669"/>
    <property type="project" value="UniProtKB-SubCell"/>
</dbReference>
<evidence type="ECO:0000256" key="10">
    <source>
        <dbReference type="ARBA" id="ARBA00023316"/>
    </source>
</evidence>
<evidence type="ECO:0000256" key="12">
    <source>
        <dbReference type="SAM" id="MobiDB-lite"/>
    </source>
</evidence>
<comment type="similarity">
    <text evidence="4">In the C-terminal section; belongs to the glycosyl hydrolase 73 family.</text>
</comment>
<evidence type="ECO:0000256" key="8">
    <source>
        <dbReference type="ARBA" id="ARBA00022801"/>
    </source>
</evidence>
<dbReference type="GO" id="GO:0044780">
    <property type="term" value="P:bacterial-type flagellum assembly"/>
    <property type="evidence" value="ECO:0007669"/>
    <property type="project" value="InterPro"/>
</dbReference>
<dbReference type="InterPro" id="IPR013377">
    <property type="entry name" value="FlgJ"/>
</dbReference>
<dbReference type="PANTHER" id="PTHR33308">
    <property type="entry name" value="PEPTIDOGLYCAN HYDROLASE FLGJ"/>
    <property type="match status" value="1"/>
</dbReference>
<keyword evidence="7" id="KW-1005">Bacterial flagellum biogenesis</keyword>
<keyword evidence="14" id="KW-0969">Cilium</keyword>
<dbReference type="Gene3D" id="2.10.70.40">
    <property type="entry name" value="peptidoglycan hydrolase"/>
    <property type="match status" value="1"/>
</dbReference>
<dbReference type="NCBIfam" id="TIGR02541">
    <property type="entry name" value="flagell_FlgJ"/>
    <property type="match status" value="1"/>
</dbReference>
<dbReference type="GO" id="GO:0004040">
    <property type="term" value="F:amidase activity"/>
    <property type="evidence" value="ECO:0007669"/>
    <property type="project" value="InterPro"/>
</dbReference>
<evidence type="ECO:0000256" key="7">
    <source>
        <dbReference type="ARBA" id="ARBA00022795"/>
    </source>
</evidence>
<evidence type="ECO:0000256" key="11">
    <source>
        <dbReference type="ARBA" id="ARBA00030835"/>
    </source>
</evidence>
<dbReference type="GO" id="GO:0071555">
    <property type="term" value="P:cell wall organization"/>
    <property type="evidence" value="ECO:0007669"/>
    <property type="project" value="UniProtKB-KW"/>
</dbReference>
<dbReference type="Proteomes" id="UP000245790">
    <property type="component" value="Unassembled WGS sequence"/>
</dbReference>
<proteinExistence type="inferred from homology"/>
<dbReference type="InterPro" id="IPR002901">
    <property type="entry name" value="MGlyc_endo_b_GlcNAc-like_dom"/>
</dbReference>
<evidence type="ECO:0000256" key="9">
    <source>
        <dbReference type="ARBA" id="ARBA00023295"/>
    </source>
</evidence>
<evidence type="ECO:0000256" key="6">
    <source>
        <dbReference type="ARBA" id="ARBA00022764"/>
    </source>
</evidence>